<protein>
    <submittedName>
        <fullName evidence="1">Uncharacterized protein</fullName>
    </submittedName>
</protein>
<name>A0A2K8P9W5_STRLA</name>
<gene>
    <name evidence="1" type="ORF">SLAV_02455</name>
</gene>
<dbReference type="KEGG" id="slx:SLAV_02455"/>
<proteinExistence type="predicted"/>
<reference evidence="1 2" key="1">
    <citation type="submission" date="2017-11" db="EMBL/GenBank/DDBJ databases">
        <title>Complete genome sequence of Streptomyces lavendulae subsp. lavendulae CCM 3239 (formerly 'Streptomyces aureofaciens CCM 3239'), the producer of the angucycline-type antibiotic auricin.</title>
        <authorList>
            <person name="Busche T."/>
            <person name="Novakova R."/>
            <person name="Al'Dilaimi A."/>
            <person name="Homerova D."/>
            <person name="Feckova L."/>
            <person name="Rezuchova B."/>
            <person name="Mingyar E."/>
            <person name="Csolleiova D."/>
            <person name="Bekeova C."/>
            <person name="Winkler A."/>
            <person name="Sevcikova B."/>
            <person name="Kalinowski J."/>
            <person name="Kormanec J."/>
            <person name="Ruckert C."/>
        </authorList>
    </citation>
    <scope>NUCLEOTIDE SEQUENCE [LARGE SCALE GENOMIC DNA]</scope>
    <source>
        <strain evidence="1 2">CCM 3239</strain>
    </source>
</reference>
<keyword evidence="2" id="KW-1185">Reference proteome</keyword>
<organism evidence="1 2">
    <name type="scientific">Streptomyces lavendulae subsp. lavendulae</name>
    <dbReference type="NCBI Taxonomy" id="58340"/>
    <lineage>
        <taxon>Bacteria</taxon>
        <taxon>Bacillati</taxon>
        <taxon>Actinomycetota</taxon>
        <taxon>Actinomycetes</taxon>
        <taxon>Kitasatosporales</taxon>
        <taxon>Streptomycetaceae</taxon>
        <taxon>Streptomyces</taxon>
    </lineage>
</organism>
<evidence type="ECO:0000313" key="1">
    <source>
        <dbReference type="EMBL" id="ATZ22415.1"/>
    </source>
</evidence>
<dbReference type="Proteomes" id="UP000231791">
    <property type="component" value="Chromosome"/>
</dbReference>
<dbReference type="EMBL" id="CP024985">
    <property type="protein sequence ID" value="ATZ22415.1"/>
    <property type="molecule type" value="Genomic_DNA"/>
</dbReference>
<sequence length="33" mass="3473">MPRRAAAGLRFAVNGRLTRRNPDAVAVAVVPGL</sequence>
<dbReference type="AlphaFoldDB" id="A0A2K8P9W5"/>
<evidence type="ECO:0000313" key="2">
    <source>
        <dbReference type="Proteomes" id="UP000231791"/>
    </source>
</evidence>
<accession>A0A2K8P9W5</accession>